<dbReference type="Gene3D" id="3.40.50.150">
    <property type="entry name" value="Vaccinia Virus protein VP39"/>
    <property type="match status" value="2"/>
</dbReference>
<keyword evidence="5" id="KW-0378">Hydrolase</keyword>
<dbReference type="EC" id="2.1.1.72" evidence="1"/>
<evidence type="ECO:0000256" key="2">
    <source>
        <dbReference type="ARBA" id="ARBA00022603"/>
    </source>
</evidence>
<reference evidence="5 6" key="1">
    <citation type="submission" date="2024-03" db="EMBL/GenBank/DDBJ databases">
        <title>Rhodococcus navarretei sp. nov. and Pseudarthrobacter quantumdoti sp. nov., two new species with the ability to biosynthesize Quantum Dots isolated from soil samples at Union Glacier, Antarctica.</title>
        <authorList>
            <person name="Vargas M."/>
        </authorList>
    </citation>
    <scope>NUCLEOTIDE SEQUENCE [LARGE SCALE GENOMIC DNA]</scope>
    <source>
        <strain evidence="5 6">EXRC-4A-4</strain>
    </source>
</reference>
<dbReference type="EMBL" id="JBBPCN010000001">
    <property type="protein sequence ID" value="MEK8070721.1"/>
    <property type="molecule type" value="Genomic_DNA"/>
</dbReference>
<comment type="catalytic activity">
    <reaction evidence="4">
        <text>a 2'-deoxyadenosine in DNA + S-adenosyl-L-methionine = an N(6)-methyl-2'-deoxyadenosine in DNA + S-adenosyl-L-homocysteine + H(+)</text>
        <dbReference type="Rhea" id="RHEA:15197"/>
        <dbReference type="Rhea" id="RHEA-COMP:12418"/>
        <dbReference type="Rhea" id="RHEA-COMP:12419"/>
        <dbReference type="ChEBI" id="CHEBI:15378"/>
        <dbReference type="ChEBI" id="CHEBI:57856"/>
        <dbReference type="ChEBI" id="CHEBI:59789"/>
        <dbReference type="ChEBI" id="CHEBI:90615"/>
        <dbReference type="ChEBI" id="CHEBI:90616"/>
        <dbReference type="EC" id="2.1.1.72"/>
    </reaction>
</comment>
<evidence type="ECO:0000256" key="4">
    <source>
        <dbReference type="ARBA" id="ARBA00047942"/>
    </source>
</evidence>
<evidence type="ECO:0000256" key="3">
    <source>
        <dbReference type="ARBA" id="ARBA00022679"/>
    </source>
</evidence>
<protein>
    <recommendedName>
        <fullName evidence="1">site-specific DNA-methyltransferase (adenine-specific)</fullName>
        <ecNumber evidence="1">2.1.1.72</ecNumber>
    </recommendedName>
</protein>
<proteinExistence type="predicted"/>
<dbReference type="PANTHER" id="PTHR33841">
    <property type="entry name" value="DNA METHYLTRANSFERASE YEEA-RELATED"/>
    <property type="match status" value="1"/>
</dbReference>
<evidence type="ECO:0000256" key="1">
    <source>
        <dbReference type="ARBA" id="ARBA00011900"/>
    </source>
</evidence>
<dbReference type="PANTHER" id="PTHR33841:SF1">
    <property type="entry name" value="DNA METHYLTRANSFERASE A"/>
    <property type="match status" value="1"/>
</dbReference>
<dbReference type="GO" id="GO:0004519">
    <property type="term" value="F:endonuclease activity"/>
    <property type="evidence" value="ECO:0007669"/>
    <property type="project" value="UniProtKB-KW"/>
</dbReference>
<evidence type="ECO:0000313" key="6">
    <source>
        <dbReference type="Proteomes" id="UP001456513"/>
    </source>
</evidence>
<keyword evidence="3" id="KW-0808">Transferase</keyword>
<evidence type="ECO:0000313" key="5">
    <source>
        <dbReference type="EMBL" id="MEK8070721.1"/>
    </source>
</evidence>
<sequence>MFDSIHNANDFLSEHWLAEVFPSRLKDLAKGWKERAEQDKPTPLRGLSAIAGAYLKELADLPPVGASEYPSRVTEVHTGLLAAVGFQAAATTIETLQANTPIDVPLLARFPSTSTTDSLHILHAVPVDSVDALLGGDAELIEPFRIHVTSQNIEEVTSVADAVTQLFVSDDAPRYLLVVAGGVALLTDVARWAEGRYLGFDIATALDRRDVKAAGELAYHAGLWSSDALLPDEDGKTELDHYTEDSEKHAVGVSEDLREGLRISIEKIANEVLTRRRAAGLQVEGVPELPRDLTTQSLRFLYRVLFLLFAEARPELGVLPVGTPEYESGYGLDRLREMVQVPLAGSSAEGHHLHESLDRLFRLVNTGHNAGRASTDAFVFEPLRSDLFDPEETPLIDGEGMRLSNRVLQEVLNLLLLSKPSKNKNRQRGYISYAQLGINQLGAVYEGLMSYSGLIATDNMIEVAKDGNADKGSWLVPSTKSAEYDEKDIVWREDRLTGRKDIVRHPEGSFVFRLSGRDRQRSASYYTPEVLTKCVVKHALAELVTDETTAGEILEYRICEPALGSGAFLNEAINQLSAEYLSRRQDELKERIKPEDYTTELQKVKAYLALHRAYGVDLNSTAVELAEVSLWLNVMHPGLQAPWFGLHLRRGNSLIGARRATYDFTSLGRAKKSWLKTPPIDRPLSEGGIGDGEIHHFLLPADGWAAVADAKQAKELAPEAAQALRTWRKSITKKPDAKQLNRLRSLATRVERLWALVLRRLEISEQQISRQIDVWGAKLTPSADVVDRGRVEEELHDPEGPYARLRLVMDAWCSLWFWPLTASELNDDKEHSYLPDLNEWILTLEELLGAAGIQKIDKSQGTFQDLAGGFEELAMIDDQDRVFSGMRRMPDLLVRHPWLGLVREIARVQAFFHWELDYASVFRHGGFDLQIGNPPWVRPSWNDAVELAEAQPQFLLAEKIENSKFKLMRLHVLESNYRHSYLESLSMWAGSVSVLGSVVEYPLLRGTKVNLYSAFIDRFFRNLAPKSAAGILHPEGVFTDPKGGAFREQIYVRLRRHFQFGNNLLLFPEIDNNISYSVCVYGTPREINFLNMSTLQDPALVDGSLEHDGEGPVPATQHPWGGWDLRPHKSRVARVDRTVLKSWAQVFDPPGTLPERARLVRPLTTEHLSILAVYAQQSRKLSDLDYIFTFCFDEGKAKREDQIVWKTERNERWADVILQGPNISVANPLYREPNENCKSNKDWSTIDLDGFDELYIPRTNYQAAGTFSDYRESLPMWGDAVATDCLRMGWRNMTQPGLERSLHAALLPRGAAHVHAVCSMAVGSRESIGRTSESLESLWELVRLAGLWASLPFDYLIKVSGMSHVSPELIASFPAPHDENLSNWLVRRALRLNCMSRDFSEYWNTLESSLDTTDRWTSAFGPYCSDLSRSGRWDRSSPLRLDMERRSALVEIDALAALMLGLTSEDLALMYRAQFPVLRKYEYQMYFDADGRKIAKEHHAQGVWQKKDDFKLLEAWSSGQDCGDLLDRYKPFAPDANHDDPWFYKPDREAEMRIAYADFEQRLAKA</sequence>
<dbReference type="InterPro" id="IPR029063">
    <property type="entry name" value="SAM-dependent_MTases_sf"/>
</dbReference>
<comment type="caution">
    <text evidence="5">The sequence shown here is derived from an EMBL/GenBank/DDBJ whole genome shotgun (WGS) entry which is preliminary data.</text>
</comment>
<name>A0ABU9CVV1_9NOCA</name>
<organism evidence="5 6">
    <name type="scientific">Rhodococcus navarretei</name>
    <dbReference type="NCBI Taxonomy" id="3128981"/>
    <lineage>
        <taxon>Bacteria</taxon>
        <taxon>Bacillati</taxon>
        <taxon>Actinomycetota</taxon>
        <taxon>Actinomycetes</taxon>
        <taxon>Mycobacteriales</taxon>
        <taxon>Nocardiaceae</taxon>
        <taxon>Rhodococcus</taxon>
    </lineage>
</organism>
<dbReference type="InterPro" id="IPR050953">
    <property type="entry name" value="N4_N6_ade-DNA_methylase"/>
</dbReference>
<keyword evidence="2" id="KW-0489">Methyltransferase</keyword>
<dbReference type="RefSeq" id="WP_341440742.1">
    <property type="nucleotide sequence ID" value="NZ_JBBPCN010000001.1"/>
</dbReference>
<gene>
    <name evidence="5" type="ORF">AABD04_07665</name>
</gene>
<keyword evidence="5" id="KW-0255">Endonuclease</keyword>
<keyword evidence="6" id="KW-1185">Reference proteome</keyword>
<dbReference type="Proteomes" id="UP001456513">
    <property type="component" value="Unassembled WGS sequence"/>
</dbReference>
<dbReference type="SUPFAM" id="SSF53335">
    <property type="entry name" value="S-adenosyl-L-methionine-dependent methyltransferases"/>
    <property type="match status" value="1"/>
</dbReference>
<keyword evidence="5" id="KW-0540">Nuclease</keyword>
<accession>A0ABU9CVV1</accession>